<dbReference type="NCBIfam" id="NF006061">
    <property type="entry name" value="PRK08207.1-4"/>
    <property type="match status" value="1"/>
</dbReference>
<dbReference type="InterPro" id="IPR034505">
    <property type="entry name" value="Coproporphyrinogen-III_oxidase"/>
</dbReference>
<dbReference type="GO" id="GO:0003824">
    <property type="term" value="F:catalytic activity"/>
    <property type="evidence" value="ECO:0007669"/>
    <property type="project" value="InterPro"/>
</dbReference>
<evidence type="ECO:0000313" key="2">
    <source>
        <dbReference type="EMBL" id="RQW74628.1"/>
    </source>
</evidence>
<dbReference type="PROSITE" id="PS51918">
    <property type="entry name" value="RADICAL_SAM"/>
    <property type="match status" value="1"/>
</dbReference>
<dbReference type="SFLD" id="SFLDG01065">
    <property type="entry name" value="anaerobic_coproporphyrinogen-I"/>
    <property type="match status" value="1"/>
</dbReference>
<dbReference type="InterPro" id="IPR023404">
    <property type="entry name" value="rSAM_horseshoe"/>
</dbReference>
<dbReference type="SUPFAM" id="SSF102114">
    <property type="entry name" value="Radical SAM enzymes"/>
    <property type="match status" value="1"/>
</dbReference>
<reference evidence="2 3" key="1">
    <citation type="journal article" date="2013" name="J. Microbiol.">
        <title>Lysinibacillus chungkukjangi sp. nov., isolated from Chungkukjang, Korean fermented soybean food.</title>
        <authorList>
            <person name="Kim S.J."/>
            <person name="Jang Y.H."/>
            <person name="Hamada M."/>
            <person name="Ahn J.H."/>
            <person name="Weon H.Y."/>
            <person name="Suzuki K."/>
            <person name="Whang K.S."/>
            <person name="Kwon S.W."/>
        </authorList>
    </citation>
    <scope>NUCLEOTIDE SEQUENCE [LARGE SCALE GENOMIC DNA]</scope>
    <source>
        <strain evidence="2 3">MCCC 1A12701</strain>
    </source>
</reference>
<dbReference type="SMART" id="SM00729">
    <property type="entry name" value="Elp3"/>
    <property type="match status" value="1"/>
</dbReference>
<dbReference type="SFLD" id="SFLDG01082">
    <property type="entry name" value="B12-binding_domain_containing"/>
    <property type="match status" value="1"/>
</dbReference>
<dbReference type="PANTHER" id="PTHR13932:SF1">
    <property type="entry name" value="OXYGEN-INDEPENDENT COPROPORPHYRINOGEN-III OXIDASE-LIKE PROTEIN HEMZ"/>
    <property type="match status" value="1"/>
</dbReference>
<dbReference type="PANTHER" id="PTHR13932">
    <property type="entry name" value="COPROPORPHYRINIGEN III OXIDASE"/>
    <property type="match status" value="1"/>
</dbReference>
<dbReference type="SFLD" id="SFLDF00310">
    <property type="entry name" value="oxygen-independent_coproporphy"/>
    <property type="match status" value="1"/>
</dbReference>
<dbReference type="AlphaFoldDB" id="A0A3N9UEJ4"/>
<dbReference type="Proteomes" id="UP000274033">
    <property type="component" value="Unassembled WGS sequence"/>
</dbReference>
<dbReference type="InterPro" id="IPR006638">
    <property type="entry name" value="Elp3/MiaA/NifB-like_rSAM"/>
</dbReference>
<dbReference type="InterPro" id="IPR023995">
    <property type="entry name" value="HemZ"/>
</dbReference>
<dbReference type="RefSeq" id="WP_124764414.1">
    <property type="nucleotide sequence ID" value="NZ_JAFBDY010000007.1"/>
</dbReference>
<dbReference type="InterPro" id="IPR058240">
    <property type="entry name" value="rSAM_sf"/>
</dbReference>
<dbReference type="CDD" id="cd01335">
    <property type="entry name" value="Radical_SAM"/>
    <property type="match status" value="1"/>
</dbReference>
<sequence length="506" mass="58113">MKKIQVNEQFREDWNRVLNHIANLFYEDSKIVVSSDDADLSIQFTHSIDEDYTIHTSSVLTVDGQSYTSNYAIGYETEGTEKEQNIRMKRALSHVMLDVLEQYTGMTQQWGILTGVRPTKLYHKYRKEGKSDEEIFAILKKDFRISDSKIALMREIVERQLITIPDLDQIGKELSIYIGVPFCPTKCAYCTFPAYAIQSNRKAGRVESFIDGLHLEIRAMGKWLKENDMNITSVYWGGGTPTSIEAEEMDALYKTMFESFPNPEKIREITVEAGRPDTITLEKIEVLKKWGIDRISVNPQSYTDETLKAIGRHHTVQETIDKFWLSRNSGMNNINMDLIIGLPNEGIEEFQHSLDESAKMQPESLTVHTLSFKRASEMTHNKDKYKVADRDTVSKMMQMATEWTAENGYVPYYLYRQKNILGNLENVGYSKPGEESIYNILIMEEAHTILGIGCGASSKFVHPETGKITQYHNPKDPAAYIMTYEEAIERKIEMLNDLYGKVNIEQ</sequence>
<keyword evidence="3" id="KW-1185">Reference proteome</keyword>
<accession>A0A3N9UEJ4</accession>
<evidence type="ECO:0000259" key="1">
    <source>
        <dbReference type="PROSITE" id="PS51918"/>
    </source>
</evidence>
<dbReference type="EMBL" id="RRCT01000008">
    <property type="protein sequence ID" value="RQW74628.1"/>
    <property type="molecule type" value="Genomic_DNA"/>
</dbReference>
<gene>
    <name evidence="2" type="ORF">EBB45_10365</name>
</gene>
<proteinExistence type="predicted"/>
<protein>
    <submittedName>
        <fullName evidence="2">Coproporphyrinogen III oxidase</fullName>
    </submittedName>
</protein>
<dbReference type="GO" id="GO:0051539">
    <property type="term" value="F:4 iron, 4 sulfur cluster binding"/>
    <property type="evidence" value="ECO:0007669"/>
    <property type="project" value="TreeGrafter"/>
</dbReference>
<dbReference type="GO" id="GO:0006779">
    <property type="term" value="P:porphyrin-containing compound biosynthetic process"/>
    <property type="evidence" value="ECO:0007669"/>
    <property type="project" value="TreeGrafter"/>
</dbReference>
<organism evidence="2 3">
    <name type="scientific">Lysinibacillus composti</name>
    <dbReference type="NCBI Taxonomy" id="720633"/>
    <lineage>
        <taxon>Bacteria</taxon>
        <taxon>Bacillati</taxon>
        <taxon>Bacillota</taxon>
        <taxon>Bacilli</taxon>
        <taxon>Bacillales</taxon>
        <taxon>Bacillaceae</taxon>
        <taxon>Lysinibacillus</taxon>
    </lineage>
</organism>
<dbReference type="GO" id="GO:0005737">
    <property type="term" value="C:cytoplasm"/>
    <property type="evidence" value="ECO:0007669"/>
    <property type="project" value="TreeGrafter"/>
</dbReference>
<feature type="domain" description="Radical SAM core" evidence="1">
    <location>
        <begin position="168"/>
        <end position="406"/>
    </location>
</feature>
<comment type="caution">
    <text evidence="2">The sequence shown here is derived from an EMBL/GenBank/DDBJ whole genome shotgun (WGS) entry which is preliminary data.</text>
</comment>
<dbReference type="Pfam" id="PF04055">
    <property type="entry name" value="Radical_SAM"/>
    <property type="match status" value="1"/>
</dbReference>
<dbReference type="SFLD" id="SFLDS00029">
    <property type="entry name" value="Radical_SAM"/>
    <property type="match status" value="1"/>
</dbReference>
<dbReference type="Gene3D" id="3.80.30.20">
    <property type="entry name" value="tm_1862 like domain"/>
    <property type="match status" value="1"/>
</dbReference>
<evidence type="ECO:0000313" key="3">
    <source>
        <dbReference type="Proteomes" id="UP000274033"/>
    </source>
</evidence>
<dbReference type="InterPro" id="IPR007197">
    <property type="entry name" value="rSAM"/>
</dbReference>
<name>A0A3N9UEJ4_9BACI</name>
<dbReference type="NCBIfam" id="TIGR03994">
    <property type="entry name" value="rSAM_HemZ"/>
    <property type="match status" value="1"/>
</dbReference>
<dbReference type="OrthoDB" id="9808022at2"/>